<dbReference type="PANTHER" id="PTHR43802">
    <property type="entry name" value="ENOYL-COA HYDRATASE"/>
    <property type="match status" value="1"/>
</dbReference>
<keyword evidence="5" id="KW-1185">Reference proteome</keyword>
<dbReference type="OrthoDB" id="448450at2759"/>
<gene>
    <name evidence="4" type="ORF">ASPCAL08209</name>
</gene>
<dbReference type="Pfam" id="PF00378">
    <property type="entry name" value="ECH_1"/>
    <property type="match status" value="1"/>
</dbReference>
<dbReference type="SUPFAM" id="SSF52096">
    <property type="entry name" value="ClpP/crotonase"/>
    <property type="match status" value="1"/>
</dbReference>
<evidence type="ECO:0000313" key="4">
    <source>
        <dbReference type="EMBL" id="CEN61555.1"/>
    </source>
</evidence>
<dbReference type="CDD" id="cd06558">
    <property type="entry name" value="crotonase-like"/>
    <property type="match status" value="1"/>
</dbReference>
<dbReference type="NCBIfam" id="NF006128">
    <property type="entry name" value="PRK08272.1"/>
    <property type="match status" value="1"/>
</dbReference>
<feature type="compositionally biased region" description="Basic and acidic residues" evidence="3">
    <location>
        <begin position="274"/>
        <end position="288"/>
    </location>
</feature>
<reference evidence="5" key="1">
    <citation type="journal article" date="2016" name="Genome Announc.">
        <title>Draft genome sequences of fungus Aspergillus calidoustus.</title>
        <authorList>
            <person name="Horn F."/>
            <person name="Linde J."/>
            <person name="Mattern D.J."/>
            <person name="Walther G."/>
            <person name="Guthke R."/>
            <person name="Scherlach K."/>
            <person name="Martin K."/>
            <person name="Brakhage A.A."/>
            <person name="Petzke L."/>
            <person name="Valiante V."/>
        </authorList>
    </citation>
    <scope>NUCLEOTIDE SEQUENCE [LARGE SCALE GENOMIC DNA]</scope>
    <source>
        <strain evidence="5">SF006504</strain>
    </source>
</reference>
<dbReference type="OMA" id="DARIGYM"/>
<dbReference type="AlphaFoldDB" id="A0A0U5GWB7"/>
<dbReference type="Proteomes" id="UP000054771">
    <property type="component" value="Unassembled WGS sequence"/>
</dbReference>
<dbReference type="Gene3D" id="3.90.226.10">
    <property type="entry name" value="2-enoyl-CoA Hydratase, Chain A, domain 1"/>
    <property type="match status" value="1"/>
</dbReference>
<dbReference type="InterPro" id="IPR029045">
    <property type="entry name" value="ClpP/crotonase-like_dom_sf"/>
</dbReference>
<dbReference type="PROSITE" id="PS00166">
    <property type="entry name" value="ENOYL_COA_HYDRATASE"/>
    <property type="match status" value="1"/>
</dbReference>
<evidence type="ECO:0000256" key="3">
    <source>
        <dbReference type="SAM" id="MobiDB-lite"/>
    </source>
</evidence>
<dbReference type="EMBL" id="CDMC01000006">
    <property type="protein sequence ID" value="CEN61555.1"/>
    <property type="molecule type" value="Genomic_DNA"/>
</dbReference>
<sequence length="295" mass="32095">MGLQPFKSILYTTSPDGKVAYITLNRPAHLNAIDAHLPHELRAATRLANQDDRVHCIVVKGSGAGFCGGYDLALYAETATRGQTSGSQDVSKGYDPLEDYQSMREYTECYAALFHSHKPTIAQVHGAAVAGGSDIALSCDLVVMADDARIGYPPSRVWGCPTTAMWTYRVGAEKAKRMLFTGDLVSGREAAAMGLVLQSVPAEELESAVALLTDRIKSVPVNQLWMQKQVVNSVIEGSVAASQRLATVFDGLTRNSPEGVGFQQLATRRGFKDAVRARDEPGRTEEYRKRWKSSL</sequence>
<dbReference type="InterPro" id="IPR018376">
    <property type="entry name" value="Enoyl-CoA_hyd/isom_CS"/>
</dbReference>
<evidence type="ECO:0000256" key="1">
    <source>
        <dbReference type="ARBA" id="ARBA00005254"/>
    </source>
</evidence>
<dbReference type="STRING" id="454130.A0A0U5GWB7"/>
<organism evidence="4 5">
    <name type="scientific">Aspergillus calidoustus</name>
    <dbReference type="NCBI Taxonomy" id="454130"/>
    <lineage>
        <taxon>Eukaryota</taxon>
        <taxon>Fungi</taxon>
        <taxon>Dikarya</taxon>
        <taxon>Ascomycota</taxon>
        <taxon>Pezizomycotina</taxon>
        <taxon>Eurotiomycetes</taxon>
        <taxon>Eurotiomycetidae</taxon>
        <taxon>Eurotiales</taxon>
        <taxon>Aspergillaceae</taxon>
        <taxon>Aspergillus</taxon>
        <taxon>Aspergillus subgen. Nidulantes</taxon>
    </lineage>
</organism>
<name>A0A0U5GWB7_ASPCI</name>
<dbReference type="PANTHER" id="PTHR43802:SF1">
    <property type="entry name" value="IP11341P-RELATED"/>
    <property type="match status" value="1"/>
</dbReference>
<protein>
    <submittedName>
        <fullName evidence="4">Putative Enoyl-CoA Hydratase family member</fullName>
    </submittedName>
</protein>
<dbReference type="GO" id="GO:0003824">
    <property type="term" value="F:catalytic activity"/>
    <property type="evidence" value="ECO:0007669"/>
    <property type="project" value="InterPro"/>
</dbReference>
<comment type="similarity">
    <text evidence="1 2">Belongs to the enoyl-CoA hydratase/isomerase family.</text>
</comment>
<accession>A0A0U5GWB7</accession>
<feature type="region of interest" description="Disordered" evidence="3">
    <location>
        <begin position="274"/>
        <end position="295"/>
    </location>
</feature>
<proteinExistence type="inferred from homology"/>
<evidence type="ECO:0000313" key="5">
    <source>
        <dbReference type="Proteomes" id="UP000054771"/>
    </source>
</evidence>
<evidence type="ECO:0000256" key="2">
    <source>
        <dbReference type="RuleBase" id="RU003707"/>
    </source>
</evidence>
<dbReference type="InterPro" id="IPR001753">
    <property type="entry name" value="Enoyl-CoA_hydra/iso"/>
</dbReference>